<feature type="compositionally biased region" description="Basic and acidic residues" evidence="1">
    <location>
        <begin position="15"/>
        <end position="33"/>
    </location>
</feature>
<accession>A0A024UQW2</accession>
<feature type="compositionally biased region" description="Acidic residues" evidence="1">
    <location>
        <begin position="72"/>
        <end position="86"/>
    </location>
</feature>
<dbReference type="GeneID" id="20079427"/>
<gene>
    <name evidence="2" type="ORF">H310_02377</name>
</gene>
<dbReference type="AlphaFoldDB" id="A0A024UQW2"/>
<evidence type="ECO:0000256" key="1">
    <source>
        <dbReference type="SAM" id="MobiDB-lite"/>
    </source>
</evidence>
<dbReference type="Gene3D" id="3.40.50.300">
    <property type="entry name" value="P-loop containing nucleotide triphosphate hydrolases"/>
    <property type="match status" value="1"/>
</dbReference>
<dbReference type="InterPro" id="IPR027417">
    <property type="entry name" value="P-loop_NTPase"/>
</dbReference>
<dbReference type="STRING" id="157072.A0A024UQW2"/>
<dbReference type="SUPFAM" id="SSF52540">
    <property type="entry name" value="P-loop containing nucleoside triphosphate hydrolases"/>
    <property type="match status" value="1"/>
</dbReference>
<dbReference type="RefSeq" id="XP_008864086.1">
    <property type="nucleotide sequence ID" value="XM_008865864.1"/>
</dbReference>
<dbReference type="EMBL" id="KI913954">
    <property type="protein sequence ID" value="ETW07993.1"/>
    <property type="molecule type" value="Genomic_DNA"/>
</dbReference>
<proteinExistence type="predicted"/>
<feature type="region of interest" description="Disordered" evidence="1">
    <location>
        <begin position="1"/>
        <end position="33"/>
    </location>
</feature>
<evidence type="ECO:0000313" key="2">
    <source>
        <dbReference type="EMBL" id="ETW07993.1"/>
    </source>
</evidence>
<organism evidence="2">
    <name type="scientific">Aphanomyces invadans</name>
    <dbReference type="NCBI Taxonomy" id="157072"/>
    <lineage>
        <taxon>Eukaryota</taxon>
        <taxon>Sar</taxon>
        <taxon>Stramenopiles</taxon>
        <taxon>Oomycota</taxon>
        <taxon>Saprolegniomycetes</taxon>
        <taxon>Saprolegniales</taxon>
        <taxon>Verrucalvaceae</taxon>
        <taxon>Aphanomyces</taxon>
    </lineage>
</organism>
<dbReference type="VEuPathDB" id="FungiDB:H310_02377"/>
<sequence length="784" mass="86538">MKRANSPPLPPPGSDPKRPKAYSCDEGKDDMKDLSSLSLDDAYGDCEDYGYVDHDLMLAQQYKPMMHSPEEGWPDDRDDNDPPNDDDALIVGPDYMTDATLSYSAVSASIGRSSQDMGWRLSSAGALSNLSNRRLSVGPVHISASISPDYTENTMVDFSTHCSDADADTILDVDLSTELSPEAEASFHNVVYYLQLHPKLVNQLSRRQLNAFRAAGLLQIEMSAQRRSMTITREMLTTGPMKHMFPHYKAFFSANHVTFRWQVTASGVDLTMTNTSLHPIFVGLRSLASQATQALAIQDEIRLLVSPAKYLILGYVVTNYAIPPPPHPPCHNVLGVLFAHPILDYNSLGLSLNNREVHTMHTSMSTRLVKYRQISELRANETGLPVTFMPQPVDLAVEFASWDVLQELVADGCQLLHLACAATATTLILEDGRGGAFPVDLDKLKRLFQGSAVQVVQLSVYQHNGRPTPHQLLLDAGVPYVVAIAPGTRMVASSQLLCFSTHFYRALINGKSIETSFNLAQCSTRLPMDTFRLYPKSSAHLGAEVLYPFTDNPVASPTFRSSLRKDSLSMAVCKEFTHRLYEAHDICYRLMDPDHKTRVINIHGPPAIGKTQLALAVTQYVSFRAVFDGGIQVLHVEATIERKGFDHAVVWLHRAFMDIKSKSGRAKSFLVVLDGLEGFLHTPYHTVVVLDFLPAILKEMPNVTVIMTSLQPIAFPQPSILQFHVALDTNPGGFVALQFHALSSDSSWDNTTRLPNENYDMPHVPSSPTYSPVAAAAPANCSVM</sequence>
<feature type="region of interest" description="Disordered" evidence="1">
    <location>
        <begin position="66"/>
        <end position="86"/>
    </location>
</feature>
<dbReference type="OrthoDB" id="77452at2759"/>
<reference evidence="2" key="1">
    <citation type="submission" date="2013-12" db="EMBL/GenBank/DDBJ databases">
        <title>The Genome Sequence of Aphanomyces invadans NJM9701.</title>
        <authorList>
            <consortium name="The Broad Institute Genomics Platform"/>
            <person name="Russ C."/>
            <person name="Tyler B."/>
            <person name="van West P."/>
            <person name="Dieguez-Uribeondo J."/>
            <person name="Young S.K."/>
            <person name="Zeng Q."/>
            <person name="Gargeya S."/>
            <person name="Fitzgerald M."/>
            <person name="Abouelleil A."/>
            <person name="Alvarado L."/>
            <person name="Chapman S.B."/>
            <person name="Gainer-Dewar J."/>
            <person name="Goldberg J."/>
            <person name="Griggs A."/>
            <person name="Gujja S."/>
            <person name="Hansen M."/>
            <person name="Howarth C."/>
            <person name="Imamovic A."/>
            <person name="Ireland A."/>
            <person name="Larimer J."/>
            <person name="McCowan C."/>
            <person name="Murphy C."/>
            <person name="Pearson M."/>
            <person name="Poon T.W."/>
            <person name="Priest M."/>
            <person name="Roberts A."/>
            <person name="Saif S."/>
            <person name="Shea T."/>
            <person name="Sykes S."/>
            <person name="Wortman J."/>
            <person name="Nusbaum C."/>
            <person name="Birren B."/>
        </authorList>
    </citation>
    <scope>NUCLEOTIDE SEQUENCE [LARGE SCALE GENOMIC DNA]</scope>
    <source>
        <strain evidence="2">NJM9701</strain>
    </source>
</reference>
<name>A0A024UQW2_9STRA</name>
<protein>
    <submittedName>
        <fullName evidence="2">Uncharacterized protein</fullName>
    </submittedName>
</protein>